<dbReference type="RefSeq" id="WP_091221233.1">
    <property type="nucleotide sequence ID" value="NZ_FNHE01000009.1"/>
</dbReference>
<organism evidence="3 4">
    <name type="scientific">Geodermatophilus siccatus</name>
    <dbReference type="NCBI Taxonomy" id="1137991"/>
    <lineage>
        <taxon>Bacteria</taxon>
        <taxon>Bacillati</taxon>
        <taxon>Actinomycetota</taxon>
        <taxon>Actinomycetes</taxon>
        <taxon>Geodermatophilales</taxon>
        <taxon>Geodermatophilaceae</taxon>
        <taxon>Geodermatophilus</taxon>
    </lineage>
</organism>
<dbReference type="Pfam" id="PF04542">
    <property type="entry name" value="Sigma70_r2"/>
    <property type="match status" value="1"/>
</dbReference>
<feature type="domain" description="RNA polymerase sigma-70 region 2" evidence="2">
    <location>
        <begin position="34"/>
        <end position="103"/>
    </location>
</feature>
<name>A0A1G9WRE0_9ACTN</name>
<dbReference type="Gene3D" id="1.10.1740.10">
    <property type="match status" value="1"/>
</dbReference>
<evidence type="ECO:0000313" key="3">
    <source>
        <dbReference type="EMBL" id="SDM86997.1"/>
    </source>
</evidence>
<evidence type="ECO:0000259" key="2">
    <source>
        <dbReference type="Pfam" id="PF04542"/>
    </source>
</evidence>
<dbReference type="GO" id="GO:0003700">
    <property type="term" value="F:DNA-binding transcription factor activity"/>
    <property type="evidence" value="ECO:0007669"/>
    <property type="project" value="InterPro"/>
</dbReference>
<feature type="compositionally biased region" description="Basic and acidic residues" evidence="1">
    <location>
        <begin position="8"/>
        <end position="18"/>
    </location>
</feature>
<dbReference type="InterPro" id="IPR013325">
    <property type="entry name" value="RNA_pol_sigma_r2"/>
</dbReference>
<keyword evidence="3" id="KW-0804">Transcription</keyword>
<proteinExistence type="predicted"/>
<feature type="region of interest" description="Disordered" evidence="1">
    <location>
        <begin position="1"/>
        <end position="29"/>
    </location>
</feature>
<dbReference type="InterPro" id="IPR007627">
    <property type="entry name" value="RNA_pol_sigma70_r2"/>
</dbReference>
<dbReference type="Proteomes" id="UP000198680">
    <property type="component" value="Unassembled WGS sequence"/>
</dbReference>
<accession>A0A1G9WRE0</accession>
<dbReference type="AlphaFoldDB" id="A0A1G9WRE0"/>
<dbReference type="SUPFAM" id="SSF88946">
    <property type="entry name" value="Sigma2 domain of RNA polymerase sigma factors"/>
    <property type="match status" value="1"/>
</dbReference>
<reference evidence="4" key="1">
    <citation type="submission" date="2016-10" db="EMBL/GenBank/DDBJ databases">
        <authorList>
            <person name="Varghese N."/>
            <person name="Submissions S."/>
        </authorList>
    </citation>
    <scope>NUCLEOTIDE SEQUENCE [LARGE SCALE GENOMIC DNA]</scope>
    <source>
        <strain evidence="4">DSM 45419</strain>
    </source>
</reference>
<evidence type="ECO:0000313" key="4">
    <source>
        <dbReference type="Proteomes" id="UP000198680"/>
    </source>
</evidence>
<dbReference type="GO" id="GO:0006352">
    <property type="term" value="P:DNA-templated transcription initiation"/>
    <property type="evidence" value="ECO:0007669"/>
    <property type="project" value="InterPro"/>
</dbReference>
<keyword evidence="4" id="KW-1185">Reference proteome</keyword>
<evidence type="ECO:0000256" key="1">
    <source>
        <dbReference type="SAM" id="MobiDB-lite"/>
    </source>
</evidence>
<protein>
    <submittedName>
        <fullName evidence="3">DNA-directed RNA polymerase specialized sigma subunit, sigma24 family</fullName>
    </submittedName>
</protein>
<sequence>MTPSRESSGSRDGFDEAVLRLSHGESSPSTQQVQALSTWLVAVLRRRFTDLPETDLEEISLDAIVKFEDTARRGKVDTSRNPSGYLVRIALNAAVDRLRKGRRITLIDPADLVDVAGHYVTDDEIVARLDARADARLVRRALSTAHEAGDTTLVRVVTYLLDEIEQTGGVPSNRAAAEALGLSHTGVANALRRYRDLIDHTGRSSSVLD</sequence>
<dbReference type="GO" id="GO:0000428">
    <property type="term" value="C:DNA-directed RNA polymerase complex"/>
    <property type="evidence" value="ECO:0007669"/>
    <property type="project" value="UniProtKB-KW"/>
</dbReference>
<dbReference type="OrthoDB" id="5194759at2"/>
<keyword evidence="3" id="KW-0240">DNA-directed RNA polymerase</keyword>
<dbReference type="EMBL" id="FNHE01000009">
    <property type="protein sequence ID" value="SDM86997.1"/>
    <property type="molecule type" value="Genomic_DNA"/>
</dbReference>
<gene>
    <name evidence="3" type="ORF">SAMN05660642_03500</name>
</gene>